<evidence type="ECO:0000256" key="5">
    <source>
        <dbReference type="ARBA" id="ARBA00023244"/>
    </source>
</evidence>
<evidence type="ECO:0000313" key="7">
    <source>
        <dbReference type="Proteomes" id="UP000184447"/>
    </source>
</evidence>
<dbReference type="EC" id="1.3.1.76" evidence="2"/>
<gene>
    <name evidence="6" type="ORF">SAMN02745207_02078</name>
</gene>
<dbReference type="PANTHER" id="PTHR35330">
    <property type="entry name" value="SIROHEME BIOSYNTHESIS PROTEIN MET8"/>
    <property type="match status" value="1"/>
</dbReference>
<keyword evidence="7" id="KW-1185">Reference proteome</keyword>
<dbReference type="GO" id="GO:0043115">
    <property type="term" value="F:precorrin-2 dehydrogenase activity"/>
    <property type="evidence" value="ECO:0007669"/>
    <property type="project" value="UniProtKB-EC"/>
</dbReference>
<dbReference type="PANTHER" id="PTHR35330:SF1">
    <property type="entry name" value="SIROHEME BIOSYNTHESIS PROTEIN MET8"/>
    <property type="match status" value="1"/>
</dbReference>
<name>A0A1M5V4P4_9CLOT</name>
<dbReference type="OrthoDB" id="1715866at2"/>
<dbReference type="RefSeq" id="WP_073338365.1">
    <property type="nucleotide sequence ID" value="NZ_FQXM01000010.1"/>
</dbReference>
<proteinExistence type="predicted"/>
<dbReference type="SUPFAM" id="SSF75615">
    <property type="entry name" value="Siroheme synthase middle domains-like"/>
    <property type="match status" value="1"/>
</dbReference>
<comment type="pathway">
    <text evidence="1">Porphyrin-containing compound metabolism; siroheme biosynthesis; sirohydrochlorin from precorrin-2: step 1/1.</text>
</comment>
<dbReference type="InterPro" id="IPR028161">
    <property type="entry name" value="Met8-like"/>
</dbReference>
<dbReference type="NCBIfam" id="NF004045">
    <property type="entry name" value="PRK05562.1"/>
    <property type="match status" value="1"/>
</dbReference>
<dbReference type="EMBL" id="FQXM01000010">
    <property type="protein sequence ID" value="SHH70201.1"/>
    <property type="molecule type" value="Genomic_DNA"/>
</dbReference>
<protein>
    <recommendedName>
        <fullName evidence="2">precorrin-2 dehydrogenase</fullName>
        <ecNumber evidence="2">1.3.1.76</ecNumber>
    </recommendedName>
</protein>
<dbReference type="Gene3D" id="3.40.50.720">
    <property type="entry name" value="NAD(P)-binding Rossmann-like Domain"/>
    <property type="match status" value="1"/>
</dbReference>
<dbReference type="GO" id="GO:0004325">
    <property type="term" value="F:ferrochelatase activity"/>
    <property type="evidence" value="ECO:0007669"/>
    <property type="project" value="InterPro"/>
</dbReference>
<evidence type="ECO:0000256" key="3">
    <source>
        <dbReference type="ARBA" id="ARBA00023002"/>
    </source>
</evidence>
<keyword evidence="4" id="KW-0520">NAD</keyword>
<keyword evidence="3" id="KW-0560">Oxidoreductase</keyword>
<evidence type="ECO:0000256" key="2">
    <source>
        <dbReference type="ARBA" id="ARBA00012400"/>
    </source>
</evidence>
<dbReference type="Pfam" id="PF13241">
    <property type="entry name" value="NAD_binding_7"/>
    <property type="match status" value="1"/>
</dbReference>
<dbReference type="GO" id="GO:0019354">
    <property type="term" value="P:siroheme biosynthetic process"/>
    <property type="evidence" value="ECO:0007669"/>
    <property type="project" value="UniProtKB-UniPathway"/>
</dbReference>
<dbReference type="SUPFAM" id="SSF51735">
    <property type="entry name" value="NAD(P)-binding Rossmann-fold domains"/>
    <property type="match status" value="1"/>
</dbReference>
<evidence type="ECO:0000256" key="4">
    <source>
        <dbReference type="ARBA" id="ARBA00023027"/>
    </source>
</evidence>
<dbReference type="STRING" id="1121316.SAMN02745207_02078"/>
<dbReference type="UniPathway" id="UPA00262">
    <property type="reaction ID" value="UER00222"/>
</dbReference>
<dbReference type="Proteomes" id="UP000184447">
    <property type="component" value="Unassembled WGS sequence"/>
</dbReference>
<accession>A0A1M5V4P4</accession>
<evidence type="ECO:0000256" key="1">
    <source>
        <dbReference type="ARBA" id="ARBA00005010"/>
    </source>
</evidence>
<sequence>MHENTTKNIYPTGIEYLPISLISKDLKILIIGAGKAALIKTKTFLRKGCSVTIISKEIKEDFKLLEHNQNLNIINEEYSIEFIKDKHLIVIAINDKLKVDEIIKDCDEYSKIYLNCTDFSKGKFLLPISDGTKSIEFSIHTKGGNPKISQYLKTKVKENLEEYDEFVDFAIEIRKMIKNNENKKEILSFIATEDFRFIFNKGKAVITLKIFFGGEIFEDKISY</sequence>
<dbReference type="AlphaFoldDB" id="A0A1M5V4P4"/>
<evidence type="ECO:0000313" key="6">
    <source>
        <dbReference type="EMBL" id="SHH70201.1"/>
    </source>
</evidence>
<dbReference type="InterPro" id="IPR036291">
    <property type="entry name" value="NAD(P)-bd_dom_sf"/>
</dbReference>
<keyword evidence="5" id="KW-0627">Porphyrin biosynthesis</keyword>
<reference evidence="6 7" key="1">
    <citation type="submission" date="2016-11" db="EMBL/GenBank/DDBJ databases">
        <authorList>
            <person name="Jaros S."/>
            <person name="Januszkiewicz K."/>
            <person name="Wedrychowicz H."/>
        </authorList>
    </citation>
    <scope>NUCLEOTIDE SEQUENCE [LARGE SCALE GENOMIC DNA]</scope>
    <source>
        <strain evidence="6 7">DSM 8605</strain>
    </source>
</reference>
<organism evidence="6 7">
    <name type="scientific">Clostridium grantii DSM 8605</name>
    <dbReference type="NCBI Taxonomy" id="1121316"/>
    <lineage>
        <taxon>Bacteria</taxon>
        <taxon>Bacillati</taxon>
        <taxon>Bacillota</taxon>
        <taxon>Clostridia</taxon>
        <taxon>Eubacteriales</taxon>
        <taxon>Clostridiaceae</taxon>
        <taxon>Clostridium</taxon>
    </lineage>
</organism>